<dbReference type="CDD" id="cd22431">
    <property type="entry name" value="KH-I_RNaseY"/>
    <property type="match status" value="1"/>
</dbReference>
<keyword evidence="2 5" id="KW-0255">Endonuclease</keyword>
<dbReference type="GO" id="GO:0005886">
    <property type="term" value="C:plasma membrane"/>
    <property type="evidence" value="ECO:0007669"/>
    <property type="project" value="UniProtKB-SubCell"/>
</dbReference>
<dbReference type="NCBIfam" id="TIGR00277">
    <property type="entry name" value="HDIG"/>
    <property type="match status" value="1"/>
</dbReference>
<dbReference type="GO" id="GO:0004521">
    <property type="term" value="F:RNA endonuclease activity"/>
    <property type="evidence" value="ECO:0007669"/>
    <property type="project" value="UniProtKB-UniRule"/>
</dbReference>
<evidence type="ECO:0000256" key="3">
    <source>
        <dbReference type="ARBA" id="ARBA00022801"/>
    </source>
</evidence>
<dbReference type="RefSeq" id="WP_201774642.1">
    <property type="nucleotide sequence ID" value="NZ_CP010904.1"/>
</dbReference>
<keyword evidence="5" id="KW-1133">Transmembrane helix</keyword>
<keyword evidence="3 5" id="KW-0378">Hydrolase</keyword>
<dbReference type="GO" id="GO:0003723">
    <property type="term" value="F:RNA binding"/>
    <property type="evidence" value="ECO:0007669"/>
    <property type="project" value="UniProtKB-UniRule"/>
</dbReference>
<evidence type="ECO:0000256" key="1">
    <source>
        <dbReference type="ARBA" id="ARBA00022722"/>
    </source>
</evidence>
<evidence type="ECO:0000313" key="9">
    <source>
        <dbReference type="EMBL" id="AKJ65693.1"/>
    </source>
</evidence>
<dbReference type="PANTHER" id="PTHR12826:SF15">
    <property type="entry name" value="RIBONUCLEASE Y"/>
    <property type="match status" value="1"/>
</dbReference>
<comment type="function">
    <text evidence="5">Endoribonuclease that initiates mRNA decay.</text>
</comment>
<dbReference type="Gene3D" id="3.30.1370.10">
    <property type="entry name" value="K Homology domain, type 1"/>
    <property type="match status" value="1"/>
</dbReference>
<feature type="transmembrane region" description="Helical" evidence="5">
    <location>
        <begin position="14"/>
        <end position="31"/>
    </location>
</feature>
<dbReference type="InterPro" id="IPR004087">
    <property type="entry name" value="KH_dom"/>
</dbReference>
<protein>
    <recommendedName>
        <fullName evidence="5 6">Ribonuclease Y</fullName>
        <shortName evidence="5">RNase Y</shortName>
        <ecNumber evidence="5 6">3.1.-.-</ecNumber>
    </recommendedName>
</protein>
<dbReference type="PROSITE" id="PS50084">
    <property type="entry name" value="KH_TYPE_1"/>
    <property type="match status" value="1"/>
</dbReference>
<dbReference type="NCBIfam" id="TIGR03319">
    <property type="entry name" value="RNase_Y"/>
    <property type="match status" value="1"/>
</dbReference>
<dbReference type="EC" id="3.1.-.-" evidence="5 6"/>
<keyword evidence="7" id="KW-0175">Coiled coil</keyword>
<reference evidence="9 10" key="2">
    <citation type="journal article" date="2016" name="ISME J.">
        <title>Characterization of the first cultured representative of Verrucomicrobia subdivision 5 indicates the proposal of a novel phylum.</title>
        <authorList>
            <person name="Spring S."/>
            <person name="Bunk B."/>
            <person name="Sproer C."/>
            <person name="Schumann P."/>
            <person name="Rohde M."/>
            <person name="Tindall B.J."/>
            <person name="Klenk H.P."/>
        </authorList>
    </citation>
    <scope>NUCLEOTIDE SEQUENCE [LARGE SCALE GENOMIC DNA]</scope>
    <source>
        <strain evidence="9 10">L21-Fru-AB</strain>
    </source>
</reference>
<keyword evidence="5" id="KW-0472">Membrane</keyword>
<organism evidence="9 10">
    <name type="scientific">Kiritimatiella glycovorans</name>
    <dbReference type="NCBI Taxonomy" id="1307763"/>
    <lineage>
        <taxon>Bacteria</taxon>
        <taxon>Pseudomonadati</taxon>
        <taxon>Kiritimatiellota</taxon>
        <taxon>Kiritimatiellia</taxon>
        <taxon>Kiritimatiellales</taxon>
        <taxon>Kiritimatiellaceae</taxon>
        <taxon>Kiritimatiella</taxon>
    </lineage>
</organism>
<keyword evidence="5" id="KW-0812">Transmembrane</keyword>
<dbReference type="Pfam" id="PF12072">
    <property type="entry name" value="RNase_Y_N"/>
    <property type="match status" value="1"/>
</dbReference>
<dbReference type="InterPro" id="IPR036612">
    <property type="entry name" value="KH_dom_type_1_sf"/>
</dbReference>
<dbReference type="InterPro" id="IPR022711">
    <property type="entry name" value="RNase_Y_N"/>
</dbReference>
<accession>A0A0G3EH58</accession>
<evidence type="ECO:0000259" key="8">
    <source>
        <dbReference type="PROSITE" id="PS51831"/>
    </source>
</evidence>
<dbReference type="SUPFAM" id="SSF54791">
    <property type="entry name" value="Eukaryotic type KH-domain (KH-domain type I)"/>
    <property type="match status" value="1"/>
</dbReference>
<dbReference type="HAMAP" id="MF_00335">
    <property type="entry name" value="RNase_Y"/>
    <property type="match status" value="1"/>
</dbReference>
<dbReference type="Gene3D" id="1.10.3210.10">
    <property type="entry name" value="Hypothetical protein af1432"/>
    <property type="match status" value="1"/>
</dbReference>
<keyword evidence="4 5" id="KW-0694">RNA-binding</keyword>
<dbReference type="AlphaFoldDB" id="A0A0G3EH58"/>
<dbReference type="GO" id="GO:0016787">
    <property type="term" value="F:hydrolase activity"/>
    <property type="evidence" value="ECO:0007669"/>
    <property type="project" value="UniProtKB-KW"/>
</dbReference>
<evidence type="ECO:0000313" key="10">
    <source>
        <dbReference type="Proteomes" id="UP000035268"/>
    </source>
</evidence>
<keyword evidence="1 5" id="KW-0540">Nuclease</keyword>
<dbReference type="SMART" id="SM00322">
    <property type="entry name" value="KH"/>
    <property type="match status" value="1"/>
</dbReference>
<feature type="domain" description="HD" evidence="8">
    <location>
        <begin position="339"/>
        <end position="432"/>
    </location>
</feature>
<dbReference type="Pfam" id="PF00013">
    <property type="entry name" value="KH_1"/>
    <property type="match status" value="1"/>
</dbReference>
<dbReference type="InterPro" id="IPR003607">
    <property type="entry name" value="HD/PDEase_dom"/>
</dbReference>
<evidence type="ECO:0000256" key="6">
    <source>
        <dbReference type="NCBIfam" id="TIGR03319"/>
    </source>
</evidence>
<reference evidence="10" key="1">
    <citation type="submission" date="2015-02" db="EMBL/GenBank/DDBJ databases">
        <title>Description and complete genome sequence of the first cultured representative of the subdivision 5 of the Verrucomicrobia phylum.</title>
        <authorList>
            <person name="Spring S."/>
            <person name="Bunk B."/>
            <person name="Sproer C."/>
            <person name="Klenk H.-P."/>
        </authorList>
    </citation>
    <scope>NUCLEOTIDE SEQUENCE [LARGE SCALE GENOMIC DNA]</scope>
    <source>
        <strain evidence="10">L21-Fru-AB</strain>
    </source>
</reference>
<name>A0A0G3EH58_9BACT</name>
<dbReference type="InterPro" id="IPR006675">
    <property type="entry name" value="HDIG_dom"/>
</dbReference>
<evidence type="ECO:0000256" key="7">
    <source>
        <dbReference type="SAM" id="Coils"/>
    </source>
</evidence>
<dbReference type="Proteomes" id="UP000035268">
    <property type="component" value="Chromosome"/>
</dbReference>
<dbReference type="KEGG" id="vbl:L21SP4_02470"/>
<dbReference type="PATRIC" id="fig|1609981.3.peg.2577"/>
<evidence type="ECO:0000256" key="2">
    <source>
        <dbReference type="ARBA" id="ARBA00022759"/>
    </source>
</evidence>
<dbReference type="CDD" id="cd00077">
    <property type="entry name" value="HDc"/>
    <property type="match status" value="1"/>
</dbReference>
<evidence type="ECO:0000256" key="5">
    <source>
        <dbReference type="HAMAP-Rule" id="MF_00335"/>
    </source>
</evidence>
<dbReference type="STRING" id="1307763.L21SP4_02470"/>
<dbReference type="PANTHER" id="PTHR12826">
    <property type="entry name" value="RIBONUCLEASE Y"/>
    <property type="match status" value="1"/>
</dbReference>
<gene>
    <name evidence="5 9" type="primary">rny</name>
    <name evidence="9" type="ORF">L21SP4_02470</name>
</gene>
<evidence type="ECO:0000256" key="4">
    <source>
        <dbReference type="ARBA" id="ARBA00022884"/>
    </source>
</evidence>
<dbReference type="SMART" id="SM00471">
    <property type="entry name" value="HDc"/>
    <property type="match status" value="1"/>
</dbReference>
<comment type="similarity">
    <text evidence="5">Belongs to the RNase Y family.</text>
</comment>
<dbReference type="InterPro" id="IPR006674">
    <property type="entry name" value="HD_domain"/>
</dbReference>
<dbReference type="Pfam" id="PF01966">
    <property type="entry name" value="HD"/>
    <property type="match status" value="1"/>
</dbReference>
<keyword evidence="5" id="KW-1003">Cell membrane</keyword>
<sequence>MGYEYDWWQMWQDIIVPLGFVVLGFFFHAYLTKANAVAASKQAKSILEDAEKQAESIRREAQLNLRDQELKVHEKAHEEQDSARKELVDLENRIMKREKDFDRKLSLLDQKEQQLEQQISEAERKEQAAEARRTELDELIEQENRAVQKAAEMSRDEARETIMKRLQEALSEDSARLIRHAQNEARVLARTEARKIVVSAIERYAGEQANDVTTTTVDLPSDEMKGRIIGREGRNIRAFESTTGINLIIDETPGVVTLSGFDPTRRETARITLERLIEDGRIQPARIEEIFEKTSREVDDTIRKAGEDVLFQLGLQGVAPELVSLVGRLKFRHSYSQNVLQHSLETAFLMGSMAADLGLDPSVAKRVGIFHDIGKAVDHEVEGPHALIGGKLLRRHGESPEVYNAVAAHHHEMDVDSIYATLASSADAISASRPGARSDTTENYLKRLSRLENVAGDFEGVNKAFAIQAGRELRVIVAPSEISDEAATLLARDIAKKIEQEVRYPGQIKVTVIRETRCIEYAQ</sequence>
<dbReference type="InterPro" id="IPR017705">
    <property type="entry name" value="Ribonuclease_Y"/>
</dbReference>
<dbReference type="GO" id="GO:0006402">
    <property type="term" value="P:mRNA catabolic process"/>
    <property type="evidence" value="ECO:0007669"/>
    <property type="project" value="UniProtKB-UniRule"/>
</dbReference>
<proteinExistence type="inferred from homology"/>
<comment type="subcellular location">
    <subcellularLocation>
        <location evidence="5">Cell membrane</location>
        <topology evidence="5">Single-pass membrane protein</topology>
    </subcellularLocation>
</comment>
<feature type="coiled-coil region" evidence="7">
    <location>
        <begin position="33"/>
        <end position="156"/>
    </location>
</feature>
<dbReference type="EMBL" id="CP010904">
    <property type="protein sequence ID" value="AKJ65693.1"/>
    <property type="molecule type" value="Genomic_DNA"/>
</dbReference>
<keyword evidence="10" id="KW-1185">Reference proteome</keyword>
<dbReference type="InterPro" id="IPR004088">
    <property type="entry name" value="KH_dom_type_1"/>
</dbReference>
<dbReference type="PROSITE" id="PS51831">
    <property type="entry name" value="HD"/>
    <property type="match status" value="1"/>
</dbReference>
<dbReference type="SUPFAM" id="SSF109604">
    <property type="entry name" value="HD-domain/PDEase-like"/>
    <property type="match status" value="1"/>
</dbReference>